<organism evidence="3 4">
    <name type="scientific">Ornithinimicrobium ciconiae</name>
    <dbReference type="NCBI Taxonomy" id="2594265"/>
    <lineage>
        <taxon>Bacteria</taxon>
        <taxon>Bacillati</taxon>
        <taxon>Actinomycetota</taxon>
        <taxon>Actinomycetes</taxon>
        <taxon>Micrococcales</taxon>
        <taxon>Ornithinimicrobiaceae</taxon>
        <taxon>Ornithinimicrobium</taxon>
    </lineage>
</organism>
<evidence type="ECO:0000313" key="3">
    <source>
        <dbReference type="EMBL" id="QDO89239.1"/>
    </source>
</evidence>
<dbReference type="OrthoDB" id="10018202at2"/>
<keyword evidence="1" id="KW-0472">Membrane</keyword>
<name>A0A516GCJ2_9MICO</name>
<reference evidence="3 4" key="1">
    <citation type="submission" date="2019-07" db="EMBL/GenBank/DDBJ databases">
        <title>complete genome sequencing of Ornithinimicrobium sp. H23M54.</title>
        <authorList>
            <person name="Bae J.-W."/>
            <person name="Lee S.-Y."/>
        </authorList>
    </citation>
    <scope>NUCLEOTIDE SEQUENCE [LARGE SCALE GENOMIC DNA]</scope>
    <source>
        <strain evidence="3 4">H23M54</strain>
    </source>
</reference>
<dbReference type="KEGG" id="orz:FNH13_13630"/>
<feature type="transmembrane region" description="Helical" evidence="1">
    <location>
        <begin position="68"/>
        <end position="84"/>
    </location>
</feature>
<accession>A0A516GCJ2</accession>
<keyword evidence="2" id="KW-0732">Signal</keyword>
<keyword evidence="1" id="KW-0812">Transmembrane</keyword>
<feature type="signal peptide" evidence="2">
    <location>
        <begin position="1"/>
        <end position="24"/>
    </location>
</feature>
<feature type="chain" id="PRO_5021777667" evidence="2">
    <location>
        <begin position="25"/>
        <end position="155"/>
    </location>
</feature>
<evidence type="ECO:0000256" key="2">
    <source>
        <dbReference type="SAM" id="SignalP"/>
    </source>
</evidence>
<evidence type="ECO:0000256" key="1">
    <source>
        <dbReference type="SAM" id="Phobius"/>
    </source>
</evidence>
<feature type="transmembrane region" description="Helical" evidence="1">
    <location>
        <begin position="112"/>
        <end position="131"/>
    </location>
</feature>
<feature type="transmembrane region" description="Helical" evidence="1">
    <location>
        <begin position="89"/>
        <end position="106"/>
    </location>
</feature>
<dbReference type="Proteomes" id="UP000315395">
    <property type="component" value="Chromosome"/>
</dbReference>
<evidence type="ECO:0000313" key="4">
    <source>
        <dbReference type="Proteomes" id="UP000315395"/>
    </source>
</evidence>
<gene>
    <name evidence="3" type="ORF">FNH13_13630</name>
</gene>
<keyword evidence="1" id="KW-1133">Transmembrane helix</keyword>
<sequence>MRAWARWLAGGLLLLSLGLPWTSASTTTTPGGPSCIPDLSGEGGLICDYIGVPTTHVIGGAVGGESPARFFLVLALVLLLVGWASARPMALLVAAGCAVVAVATALPEVLSGQFTALLAAGLLLVSVGGAGQRVRSLRSATWGETAGSSPSPSAR</sequence>
<proteinExistence type="predicted"/>
<protein>
    <submittedName>
        <fullName evidence="3">Uncharacterized protein</fullName>
    </submittedName>
</protein>
<keyword evidence="4" id="KW-1185">Reference proteome</keyword>
<dbReference type="AlphaFoldDB" id="A0A516GCJ2"/>
<dbReference type="EMBL" id="CP041616">
    <property type="protein sequence ID" value="QDO89239.1"/>
    <property type="molecule type" value="Genomic_DNA"/>
</dbReference>
<dbReference type="RefSeq" id="WP_143783914.1">
    <property type="nucleotide sequence ID" value="NZ_CP041616.1"/>
</dbReference>